<dbReference type="EMBL" id="UINC01043152">
    <property type="protein sequence ID" value="SVB46785.1"/>
    <property type="molecule type" value="Genomic_DNA"/>
</dbReference>
<dbReference type="PANTHER" id="PTHR44943:SF8">
    <property type="entry name" value="TPR REPEAT-CONTAINING PROTEIN MJ0263"/>
    <property type="match status" value="1"/>
</dbReference>
<dbReference type="SMART" id="SM00028">
    <property type="entry name" value="TPR"/>
    <property type="match status" value="2"/>
</dbReference>
<dbReference type="InterPro" id="IPR019734">
    <property type="entry name" value="TPR_rpt"/>
</dbReference>
<gene>
    <name evidence="4" type="ORF">METZ01_LOCUS199639</name>
</gene>
<dbReference type="PROSITE" id="PS50005">
    <property type="entry name" value="TPR"/>
    <property type="match status" value="1"/>
</dbReference>
<keyword evidence="1" id="KW-0677">Repeat</keyword>
<name>A0A382E8I6_9ZZZZ</name>
<protein>
    <recommendedName>
        <fullName evidence="3">MIT domain-containing protein</fullName>
    </recommendedName>
</protein>
<evidence type="ECO:0000259" key="3">
    <source>
        <dbReference type="Pfam" id="PF04212"/>
    </source>
</evidence>
<dbReference type="Pfam" id="PF04212">
    <property type="entry name" value="MIT"/>
    <property type="match status" value="1"/>
</dbReference>
<reference evidence="4" key="1">
    <citation type="submission" date="2018-05" db="EMBL/GenBank/DDBJ databases">
        <authorList>
            <person name="Lanie J.A."/>
            <person name="Ng W.-L."/>
            <person name="Kazmierczak K.M."/>
            <person name="Andrzejewski T.M."/>
            <person name="Davidsen T.M."/>
            <person name="Wayne K.J."/>
            <person name="Tettelin H."/>
            <person name="Glass J.I."/>
            <person name="Rusch D."/>
            <person name="Podicherti R."/>
            <person name="Tsui H.-C.T."/>
            <person name="Winkler M.E."/>
        </authorList>
    </citation>
    <scope>NUCLEOTIDE SEQUENCE</scope>
</reference>
<evidence type="ECO:0000313" key="4">
    <source>
        <dbReference type="EMBL" id="SVB46785.1"/>
    </source>
</evidence>
<dbReference type="PANTHER" id="PTHR44943">
    <property type="entry name" value="CELLULOSE SYNTHASE OPERON PROTEIN C"/>
    <property type="match status" value="1"/>
</dbReference>
<organism evidence="4">
    <name type="scientific">marine metagenome</name>
    <dbReference type="NCBI Taxonomy" id="408172"/>
    <lineage>
        <taxon>unclassified sequences</taxon>
        <taxon>metagenomes</taxon>
        <taxon>ecological metagenomes</taxon>
    </lineage>
</organism>
<evidence type="ECO:0000256" key="1">
    <source>
        <dbReference type="ARBA" id="ARBA00022737"/>
    </source>
</evidence>
<dbReference type="InterPro" id="IPR011990">
    <property type="entry name" value="TPR-like_helical_dom_sf"/>
</dbReference>
<dbReference type="Gene3D" id="1.25.40.10">
    <property type="entry name" value="Tetratricopeptide repeat domain"/>
    <property type="match status" value="1"/>
</dbReference>
<dbReference type="SUPFAM" id="SSF48452">
    <property type="entry name" value="TPR-like"/>
    <property type="match status" value="1"/>
</dbReference>
<keyword evidence="2" id="KW-0802">TPR repeat</keyword>
<dbReference type="AlphaFoldDB" id="A0A382E8I6"/>
<proteinExistence type="predicted"/>
<dbReference type="Pfam" id="PF00515">
    <property type="entry name" value="TPR_1"/>
    <property type="match status" value="1"/>
</dbReference>
<dbReference type="InterPro" id="IPR007330">
    <property type="entry name" value="MIT_dom"/>
</dbReference>
<dbReference type="InterPro" id="IPR051685">
    <property type="entry name" value="Ycf3/AcsC/BcsC/TPR_MFPF"/>
</dbReference>
<evidence type="ECO:0000256" key="2">
    <source>
        <dbReference type="ARBA" id="ARBA00022803"/>
    </source>
</evidence>
<sequence>MKKFFLLIFIFYLSLIVSSYGAASSGSSSSSNYDKGASIIKKAKKLESKGKIEKANKRYKKALEYLMKSNEKNPNQPDTLNYLGFTLRKLGNYEEAEKYYLQGLSIKPDHHGINEYLGELYVKTNRIDLAKERLEVLEDCNCEEYNELKEVIENNYSNY</sequence>
<feature type="domain" description="MIT" evidence="3">
    <location>
        <begin position="34"/>
        <end position="76"/>
    </location>
</feature>
<accession>A0A382E8I6</accession>